<dbReference type="FunFam" id="3.20.10.10:FF:000002">
    <property type="entry name" value="D-alanine aminotransferase"/>
    <property type="match status" value="1"/>
</dbReference>
<dbReference type="Gene3D" id="3.20.10.10">
    <property type="entry name" value="D-amino Acid Aminotransferase, subunit A, domain 2"/>
    <property type="match status" value="1"/>
</dbReference>
<dbReference type="Proteomes" id="UP000291189">
    <property type="component" value="Unassembled WGS sequence"/>
</dbReference>
<dbReference type="EMBL" id="SDPU01000025">
    <property type="protein sequence ID" value="RYU11212.1"/>
    <property type="molecule type" value="Genomic_DNA"/>
</dbReference>
<evidence type="ECO:0000256" key="1">
    <source>
        <dbReference type="ARBA" id="ARBA00001933"/>
    </source>
</evidence>
<protein>
    <submittedName>
        <fullName evidence="4">Aminotransferase class IV</fullName>
    </submittedName>
</protein>
<sequence length="312" mass="33782">MAHGTHDFEDDPRNEQILIWVNGDLLPRDRAVVSVFDSGFVLGDGVWEGLRVSGGHPAFLDLHLDRLYEGATAILLDIGLSREELTAAIYETLRANDMVDGVHVRLMVTRGVKRTPYQDPRVTVGPATVVIIAEHKEVMPRTVTEGITLFTTHVRRATPDTLDPKLNAHSKLNDITACIQAYTAGADEALMLDPHGFVATCNSTHFFVVKGTPAEPEVWTSDGRFCLGGITRGNVLAMCRDGGITARETTFSLTDVYSAQEAFVTGTFAGVVPVRTVDGRIIGTGARGPVVERLQGMYRDLVAADVAGRTAP</sequence>
<keyword evidence="4" id="KW-0808">Transferase</keyword>
<dbReference type="PANTHER" id="PTHR42743">
    <property type="entry name" value="AMINO-ACID AMINOTRANSFERASE"/>
    <property type="match status" value="1"/>
</dbReference>
<dbReference type="InterPro" id="IPR001544">
    <property type="entry name" value="Aminotrans_IV"/>
</dbReference>
<evidence type="ECO:0000313" key="5">
    <source>
        <dbReference type="Proteomes" id="UP000291189"/>
    </source>
</evidence>
<dbReference type="PANTHER" id="PTHR42743:SF11">
    <property type="entry name" value="AMINODEOXYCHORISMATE LYASE"/>
    <property type="match status" value="1"/>
</dbReference>
<dbReference type="OrthoDB" id="9804984at2"/>
<keyword evidence="3" id="KW-0663">Pyridoxal phosphate</keyword>
<comment type="cofactor">
    <cofactor evidence="1">
        <name>pyridoxal 5'-phosphate</name>
        <dbReference type="ChEBI" id="CHEBI:597326"/>
    </cofactor>
</comment>
<name>A0A4Q5IYJ6_9ACTN</name>
<comment type="caution">
    <text evidence="4">The sequence shown here is derived from an EMBL/GenBank/DDBJ whole genome shotgun (WGS) entry which is preliminary data.</text>
</comment>
<dbReference type="InterPro" id="IPR050571">
    <property type="entry name" value="Class-IV_PLP-Dep_Aminotrnsfr"/>
</dbReference>
<dbReference type="GO" id="GO:0008483">
    <property type="term" value="F:transaminase activity"/>
    <property type="evidence" value="ECO:0007669"/>
    <property type="project" value="UniProtKB-KW"/>
</dbReference>
<organism evidence="4 5">
    <name type="scientific">Nocardioides iriomotensis</name>
    <dbReference type="NCBI Taxonomy" id="715784"/>
    <lineage>
        <taxon>Bacteria</taxon>
        <taxon>Bacillati</taxon>
        <taxon>Actinomycetota</taxon>
        <taxon>Actinomycetes</taxon>
        <taxon>Propionibacteriales</taxon>
        <taxon>Nocardioidaceae</taxon>
        <taxon>Nocardioides</taxon>
    </lineage>
</organism>
<dbReference type="InterPro" id="IPR036038">
    <property type="entry name" value="Aminotransferase-like"/>
</dbReference>
<dbReference type="SUPFAM" id="SSF56752">
    <property type="entry name" value="D-aminoacid aminotransferase-like PLP-dependent enzymes"/>
    <property type="match status" value="1"/>
</dbReference>
<evidence type="ECO:0000256" key="3">
    <source>
        <dbReference type="ARBA" id="ARBA00022898"/>
    </source>
</evidence>
<dbReference type="Gene3D" id="3.30.470.10">
    <property type="match status" value="1"/>
</dbReference>
<keyword evidence="4" id="KW-0032">Aminotransferase</keyword>
<proteinExistence type="inferred from homology"/>
<dbReference type="InterPro" id="IPR043131">
    <property type="entry name" value="BCAT-like_N"/>
</dbReference>
<dbReference type="RefSeq" id="WP_129988030.1">
    <property type="nucleotide sequence ID" value="NZ_SDPU01000025.1"/>
</dbReference>
<comment type="similarity">
    <text evidence="2">Belongs to the class-IV pyridoxal-phosphate-dependent aminotransferase family.</text>
</comment>
<dbReference type="InterPro" id="IPR043132">
    <property type="entry name" value="BCAT-like_C"/>
</dbReference>
<dbReference type="GO" id="GO:0046394">
    <property type="term" value="P:carboxylic acid biosynthetic process"/>
    <property type="evidence" value="ECO:0007669"/>
    <property type="project" value="UniProtKB-ARBA"/>
</dbReference>
<dbReference type="Pfam" id="PF01063">
    <property type="entry name" value="Aminotran_4"/>
    <property type="match status" value="1"/>
</dbReference>
<dbReference type="GO" id="GO:0008652">
    <property type="term" value="P:amino acid biosynthetic process"/>
    <property type="evidence" value="ECO:0007669"/>
    <property type="project" value="UniProtKB-ARBA"/>
</dbReference>
<gene>
    <name evidence="4" type="ORF">ETU37_14345</name>
</gene>
<dbReference type="AlphaFoldDB" id="A0A4Q5IYJ6"/>
<keyword evidence="5" id="KW-1185">Reference proteome</keyword>
<reference evidence="4 5" key="1">
    <citation type="submission" date="2019-01" db="EMBL/GenBank/DDBJ databases">
        <title>Nocardioides guangzhouensis sp. nov., an actinobacterium isolated from soil.</title>
        <authorList>
            <person name="Fu Y."/>
            <person name="Cai Y."/>
            <person name="Lin Z."/>
            <person name="Chen P."/>
        </authorList>
    </citation>
    <scope>NUCLEOTIDE SEQUENCE [LARGE SCALE GENOMIC DNA]</scope>
    <source>
        <strain evidence="4 5">NBRC 105384</strain>
    </source>
</reference>
<evidence type="ECO:0000256" key="2">
    <source>
        <dbReference type="ARBA" id="ARBA00009320"/>
    </source>
</evidence>
<accession>A0A4Q5IYJ6</accession>
<evidence type="ECO:0000313" key="4">
    <source>
        <dbReference type="EMBL" id="RYU11212.1"/>
    </source>
</evidence>